<name>A0ABX7QQ55_9GAMM</name>
<dbReference type="PANTHER" id="PTHR34595:SF2">
    <property type="entry name" value="BLR2978 PROTEIN"/>
    <property type="match status" value="1"/>
</dbReference>
<dbReference type="RefSeq" id="WP_207354833.1">
    <property type="nucleotide sequence ID" value="NZ_CP071503.1"/>
</dbReference>
<evidence type="ECO:0000313" key="4">
    <source>
        <dbReference type="Proteomes" id="UP000662770"/>
    </source>
</evidence>
<dbReference type="Pfam" id="PF14403">
    <property type="entry name" value="CP_ATPgrasp_2"/>
    <property type="match status" value="1"/>
</dbReference>
<evidence type="ECO:0000313" key="3">
    <source>
        <dbReference type="EMBL" id="QSX33614.1"/>
    </source>
</evidence>
<protein>
    <submittedName>
        <fullName evidence="3">Circularly permuted type 2 ATP-grasp protein</fullName>
    </submittedName>
</protein>
<dbReference type="Proteomes" id="UP000662770">
    <property type="component" value="Chromosome"/>
</dbReference>
<evidence type="ECO:0000259" key="2">
    <source>
        <dbReference type="Pfam" id="PF14403"/>
    </source>
</evidence>
<feature type="domain" description="DUF403" evidence="1">
    <location>
        <begin position="517"/>
        <end position="838"/>
    </location>
</feature>
<reference evidence="3 4" key="1">
    <citation type="submission" date="2021-03" db="EMBL/GenBank/DDBJ databases">
        <title>Novel species identification of genus Shewanella.</title>
        <authorList>
            <person name="Liu G."/>
            <person name="Zhang Q."/>
        </authorList>
    </citation>
    <scope>NUCLEOTIDE SEQUENCE [LARGE SCALE GENOMIC DNA]</scope>
    <source>
        <strain evidence="3 4">FJAT-51800</strain>
    </source>
</reference>
<dbReference type="InterPro" id="IPR051680">
    <property type="entry name" value="ATP-dep_Glu-Cys_Ligase-2"/>
</dbReference>
<dbReference type="Gene3D" id="3.40.50.11290">
    <property type="match status" value="1"/>
</dbReference>
<dbReference type="Gene3D" id="3.30.1490.270">
    <property type="match status" value="1"/>
</dbReference>
<dbReference type="EMBL" id="CP071503">
    <property type="protein sequence ID" value="QSX33614.1"/>
    <property type="molecule type" value="Genomic_DNA"/>
</dbReference>
<keyword evidence="4" id="KW-1185">Reference proteome</keyword>
<dbReference type="SUPFAM" id="SSF56059">
    <property type="entry name" value="Glutathione synthetase ATP-binding domain-like"/>
    <property type="match status" value="1"/>
</dbReference>
<dbReference type="PANTHER" id="PTHR34595">
    <property type="entry name" value="BLR5612 PROTEIN"/>
    <property type="match status" value="1"/>
</dbReference>
<dbReference type="InterPro" id="IPR007296">
    <property type="entry name" value="DUF403"/>
</dbReference>
<accession>A0ABX7QQ55</accession>
<sequence>MTSTGSKSAAASVKNLQAQAPYAQPQSAYDEAFDFSRVVRPHWQLVMENIARLGNDGMQDRYLRAQRILRDDGATYNLNNDPLSPTVWSLDIVPNVIEQAEWQLVEKGLVQRAKLFDLIYQDLYGEQRLLKEGIIPSEIIFSHPGFLRACHGLKLPGTHKVIFHAVDMVRSQDGHFIAIGDRTQAPSGTGYALENRTVVSRVVPGMFRHANVLRLSSFFHTVRQTLANLVSHKTDTPRIVVLTPGAYSSTYFEHAYLANYLGFPLVQGGDLTVRNGKVWMKSLNGLSQVDVILRRMDDSYCDQSELRADSRLGVPGLLEVARNGNVVLANPLGSGVLEAPALLAFLPEISQFLLNEPLKLASVRTWWCGNPEDKAYVLANLDQLIIKPAYRSFYSRSVYGHSLTDKTRAEIIAQIEHSPHAYVAQSYIPGAIAPIWQNKQLDGRPSIFRGFTVADKDSFCVMPGGLTRVAESTAEAIVTSLSGAMSKDTWVVSDKPDTSSLPILDAQPRDRAEVSNLPSRVIENLFWFGRYAERAELSLRLMRTIFKQLNGIEPFPPESRDVLLTAMSQLTGCLPGFTEDPELLENPNDELAALVIDGARVGSIKFNLQSMLACGEQVKEMLSADTRIILNELRDHILAVDEAYSDGLPAVPEESLDSLVTSLLALSGLNHESMLRGMDWMFQEIGRRTERALQTATLLKATLTEHLPSLQQQQILESVLLSVEALISFRRRYRTRARIAYGLDLLMIDATNPRSLIYQVDQLRKYLNELPRNYTQSSGLTAENRLIIKTLNDIQLADLEALALIDEETETRASLAQLMTQIGDQLDQFTSLISDKYFDHTAGPQPLVKAQWKADI</sequence>
<organism evidence="3 4">
    <name type="scientific">Shewanella avicenniae</name>
    <dbReference type="NCBI Taxonomy" id="2814294"/>
    <lineage>
        <taxon>Bacteria</taxon>
        <taxon>Pseudomonadati</taxon>
        <taxon>Pseudomonadota</taxon>
        <taxon>Gammaproteobacteria</taxon>
        <taxon>Alteromonadales</taxon>
        <taxon>Shewanellaceae</taxon>
        <taxon>Shewanella</taxon>
    </lineage>
</organism>
<dbReference type="Pfam" id="PF04168">
    <property type="entry name" value="Alpha-E"/>
    <property type="match status" value="1"/>
</dbReference>
<dbReference type="InterPro" id="IPR025841">
    <property type="entry name" value="CP_ATPgrasp_2"/>
</dbReference>
<feature type="domain" description="Circularly permuted ATP-grasp type 2" evidence="2">
    <location>
        <begin position="94"/>
        <end position="470"/>
    </location>
</feature>
<gene>
    <name evidence="3" type="ORF">JYB87_18200</name>
</gene>
<proteinExistence type="predicted"/>
<evidence type="ECO:0000259" key="1">
    <source>
        <dbReference type="Pfam" id="PF04168"/>
    </source>
</evidence>